<feature type="domain" description="YqeB PH" evidence="2">
    <location>
        <begin position="3"/>
        <end position="152"/>
    </location>
</feature>
<reference evidence="4 6" key="2">
    <citation type="submission" date="2016-11" db="EMBL/GenBank/DDBJ databases">
        <title>Genome sequencing of Amycolatopsis regifaucium.</title>
        <authorList>
            <person name="Mayilraj S."/>
            <person name="Kaur N."/>
        </authorList>
    </citation>
    <scope>NUCLEOTIDE SEQUENCE [LARGE SCALE GENOMIC DNA]</scope>
    <source>
        <strain evidence="4 6">GY080</strain>
    </source>
</reference>
<dbReference type="OrthoDB" id="5145029at2"/>
<accession>A0A154ML05</accession>
<evidence type="ECO:0000313" key="4">
    <source>
        <dbReference type="EMBL" id="OKA04010.1"/>
    </source>
</evidence>
<evidence type="ECO:0000313" key="5">
    <source>
        <dbReference type="Proteomes" id="UP000076321"/>
    </source>
</evidence>
<sequence>METIVDEPQWLRTASWLGCPLAGAAIGWFLQSIADWVVSLSWVPFKGPFQLVSDIPHPWGVVAGIGAGLVLGLLFAAVWAHERLIVKVTPTRITLTTKGRSRAFEAKLEAVFLDGKELVLLAADGRELVREKADVDRQAVATAFREYGYPWQDEPPAVK</sequence>
<dbReference type="InterPro" id="IPR057798">
    <property type="entry name" value="PH_YqeB"/>
</dbReference>
<evidence type="ECO:0000313" key="3">
    <source>
        <dbReference type="EMBL" id="KZB84991.1"/>
    </source>
</evidence>
<reference evidence="3 5" key="1">
    <citation type="submission" date="2015-12" db="EMBL/GenBank/DDBJ databases">
        <title>Amycolatopsis regifaucium genome sequencing and assembly.</title>
        <authorList>
            <person name="Mayilraj S."/>
        </authorList>
    </citation>
    <scope>NUCLEOTIDE SEQUENCE [LARGE SCALE GENOMIC DNA]</scope>
    <source>
        <strain evidence="3 5">GY080</strain>
    </source>
</reference>
<dbReference type="Proteomes" id="UP000186883">
    <property type="component" value="Unassembled WGS sequence"/>
</dbReference>
<dbReference type="EMBL" id="LQCI01000012">
    <property type="protein sequence ID" value="KZB84991.1"/>
    <property type="molecule type" value="Genomic_DNA"/>
</dbReference>
<dbReference type="Pfam" id="PF23494">
    <property type="entry name" value="bPH_10"/>
    <property type="match status" value="1"/>
</dbReference>
<proteinExistence type="predicted"/>
<gene>
    <name evidence="4" type="ORF">ATP06_0232785</name>
    <name evidence="3" type="ORF">AVL48_01930</name>
</gene>
<evidence type="ECO:0000313" key="6">
    <source>
        <dbReference type="Proteomes" id="UP000186883"/>
    </source>
</evidence>
<keyword evidence="6" id="KW-1185">Reference proteome</keyword>
<evidence type="ECO:0000259" key="2">
    <source>
        <dbReference type="Pfam" id="PF23494"/>
    </source>
</evidence>
<dbReference type="AlphaFoldDB" id="A0A154ML05"/>
<dbReference type="EMBL" id="LOBU02000024">
    <property type="protein sequence ID" value="OKA04010.1"/>
    <property type="molecule type" value="Genomic_DNA"/>
</dbReference>
<keyword evidence="1" id="KW-0812">Transmembrane</keyword>
<name>A0A154ML05_9PSEU</name>
<feature type="transmembrane region" description="Helical" evidence="1">
    <location>
        <begin position="21"/>
        <end position="39"/>
    </location>
</feature>
<feature type="transmembrane region" description="Helical" evidence="1">
    <location>
        <begin position="59"/>
        <end position="80"/>
    </location>
</feature>
<keyword evidence="1" id="KW-0472">Membrane</keyword>
<comment type="caution">
    <text evidence="3">The sequence shown here is derived from an EMBL/GenBank/DDBJ whole genome shotgun (WGS) entry which is preliminary data.</text>
</comment>
<dbReference type="Proteomes" id="UP000076321">
    <property type="component" value="Unassembled WGS sequence"/>
</dbReference>
<evidence type="ECO:0000256" key="1">
    <source>
        <dbReference type="SAM" id="Phobius"/>
    </source>
</evidence>
<dbReference type="RefSeq" id="WP_061981732.1">
    <property type="nucleotide sequence ID" value="NZ_FOPQ01000007.1"/>
</dbReference>
<keyword evidence="1" id="KW-1133">Transmembrane helix</keyword>
<organism evidence="3 5">
    <name type="scientific">Amycolatopsis regifaucium</name>
    <dbReference type="NCBI Taxonomy" id="546365"/>
    <lineage>
        <taxon>Bacteria</taxon>
        <taxon>Bacillati</taxon>
        <taxon>Actinomycetota</taxon>
        <taxon>Actinomycetes</taxon>
        <taxon>Pseudonocardiales</taxon>
        <taxon>Pseudonocardiaceae</taxon>
        <taxon>Amycolatopsis</taxon>
    </lineage>
</organism>
<protein>
    <recommendedName>
        <fullName evidence="2">YqeB PH domain-containing protein</fullName>
    </recommendedName>
</protein>